<feature type="compositionally biased region" description="Basic residues" evidence="1">
    <location>
        <begin position="55"/>
        <end position="66"/>
    </location>
</feature>
<evidence type="ECO:0000313" key="2">
    <source>
        <dbReference type="EMBL" id="KAJ3665062.1"/>
    </source>
</evidence>
<comment type="caution">
    <text evidence="2">The sequence shown here is derived from an EMBL/GenBank/DDBJ whole genome shotgun (WGS) entry which is preliminary data.</text>
</comment>
<organism evidence="2 3">
    <name type="scientific">Zophobas morio</name>
    <dbReference type="NCBI Taxonomy" id="2755281"/>
    <lineage>
        <taxon>Eukaryota</taxon>
        <taxon>Metazoa</taxon>
        <taxon>Ecdysozoa</taxon>
        <taxon>Arthropoda</taxon>
        <taxon>Hexapoda</taxon>
        <taxon>Insecta</taxon>
        <taxon>Pterygota</taxon>
        <taxon>Neoptera</taxon>
        <taxon>Endopterygota</taxon>
        <taxon>Coleoptera</taxon>
        <taxon>Polyphaga</taxon>
        <taxon>Cucujiformia</taxon>
        <taxon>Tenebrionidae</taxon>
        <taxon>Zophobas</taxon>
    </lineage>
</organism>
<gene>
    <name evidence="2" type="ORF">Zmor_000576</name>
</gene>
<accession>A0AA38MRF1</accession>
<proteinExistence type="predicted"/>
<feature type="region of interest" description="Disordered" evidence="1">
    <location>
        <begin position="1"/>
        <end position="26"/>
    </location>
</feature>
<reference evidence="2" key="1">
    <citation type="journal article" date="2023" name="G3 (Bethesda)">
        <title>Whole genome assemblies of Zophobas morio and Tenebrio molitor.</title>
        <authorList>
            <person name="Kaur S."/>
            <person name="Stinson S.A."/>
            <person name="diCenzo G.C."/>
        </authorList>
    </citation>
    <scope>NUCLEOTIDE SEQUENCE</scope>
    <source>
        <strain evidence="2">QUZm001</strain>
    </source>
</reference>
<dbReference type="AlphaFoldDB" id="A0AA38MRF1"/>
<protein>
    <submittedName>
        <fullName evidence="2">Uncharacterized protein</fullName>
    </submittedName>
</protein>
<dbReference type="EMBL" id="JALNTZ010000001">
    <property type="protein sequence ID" value="KAJ3665062.1"/>
    <property type="molecule type" value="Genomic_DNA"/>
</dbReference>
<dbReference type="Proteomes" id="UP001168821">
    <property type="component" value="Unassembled WGS sequence"/>
</dbReference>
<evidence type="ECO:0000256" key="1">
    <source>
        <dbReference type="SAM" id="MobiDB-lite"/>
    </source>
</evidence>
<keyword evidence="3" id="KW-1185">Reference proteome</keyword>
<name>A0AA38MRF1_9CUCU</name>
<feature type="compositionally biased region" description="Basic residues" evidence="1">
    <location>
        <begin position="88"/>
        <end position="98"/>
    </location>
</feature>
<evidence type="ECO:0000313" key="3">
    <source>
        <dbReference type="Proteomes" id="UP001168821"/>
    </source>
</evidence>
<sequence>MKDKKTRLVEKSARVDESRGQKHRRDLKLAAKQVPVENVFKTYLSKDAKISIRLTAKRNTKPRRKSNEKSGTPNGSTGLLGFSVEQRRHWKRKNNSKRHRIIHNQKYDLLLEALERK</sequence>
<feature type="compositionally biased region" description="Basic and acidic residues" evidence="1">
    <location>
        <begin position="1"/>
        <end position="20"/>
    </location>
</feature>
<feature type="region of interest" description="Disordered" evidence="1">
    <location>
        <begin position="55"/>
        <end position="98"/>
    </location>
</feature>